<evidence type="ECO:0000313" key="1">
    <source>
        <dbReference type="EMBL" id="AKP49885.1"/>
    </source>
</evidence>
<sequence>MSSANTKKKQFIRPFEGEFGIGQRDITPPIGINNKNWGASSQATATGIHQPLLVTCISIETKSNSLPMVFLSADLGWWKNMEDEAYVRNFILEKTGLEEASLLFCFSHTHAGPNLNRADKDKPGGELIAPYLDTLREICTELIKECLRNKVSGILTWEYGTCNLAKNRDYYEPERNQYFVGYNSSKSADDTLLVGRITDTSGGIMGTIVNYACHPTTLAWDNLKISPDFPGTFKKVMNENTGAPSLFIQGASGDLAPAEQYSGNVALAEKHGRQLAFSAMAVLESMSPAGKALFFKETVASGAPLAIWEQESVAANSNVSAEIITIELPLKPWPSIKELKQSINECEDPVLKERLIRKLGVRSSIGDGIKVTVKVWYWQLGDCQIVVQPNEAYTVFQQTLREKFSSTPVVVGNIVNGHIGYLPPKELYDKDMYTVWQTPFDAGAYEVLVQEVLNKMNSKP</sequence>
<protein>
    <recommendedName>
        <fullName evidence="3">Neutral/alkaline non-lysosomal ceramidase N-terminal domain-containing protein</fullName>
    </recommendedName>
</protein>
<dbReference type="KEGG" id="camu:CA2015_0412"/>
<reference evidence="1 2" key="1">
    <citation type="submission" date="2015-07" db="EMBL/GenBank/DDBJ databases">
        <authorList>
            <person name="Kim K.M."/>
        </authorList>
    </citation>
    <scope>NUCLEOTIDE SEQUENCE [LARGE SCALE GENOMIC DNA]</scope>
    <source>
        <strain evidence="1 2">KCTC 12363</strain>
    </source>
</reference>
<keyword evidence="2" id="KW-1185">Reference proteome</keyword>
<evidence type="ECO:0008006" key="3">
    <source>
        <dbReference type="Google" id="ProtNLM"/>
    </source>
</evidence>
<dbReference type="AlphaFoldDB" id="A0A0H4P9R2"/>
<name>A0A0H4P9R2_9BACT</name>
<gene>
    <name evidence="1" type="ORF">CA2015_0412</name>
</gene>
<dbReference type="STRING" id="320787.CA2015_0412"/>
<dbReference type="RefSeq" id="WP_048640372.1">
    <property type="nucleotide sequence ID" value="NZ_CP012040.1"/>
</dbReference>
<dbReference type="OrthoDB" id="337762at2"/>
<dbReference type="Proteomes" id="UP000036520">
    <property type="component" value="Chromosome"/>
</dbReference>
<dbReference type="EMBL" id="CP012040">
    <property type="protein sequence ID" value="AKP49885.1"/>
    <property type="molecule type" value="Genomic_DNA"/>
</dbReference>
<evidence type="ECO:0000313" key="2">
    <source>
        <dbReference type="Proteomes" id="UP000036520"/>
    </source>
</evidence>
<accession>A0A0H4P9R2</accession>
<organism evidence="1 2">
    <name type="scientific">Cyclobacterium amurskyense</name>
    <dbReference type="NCBI Taxonomy" id="320787"/>
    <lineage>
        <taxon>Bacteria</taxon>
        <taxon>Pseudomonadati</taxon>
        <taxon>Bacteroidota</taxon>
        <taxon>Cytophagia</taxon>
        <taxon>Cytophagales</taxon>
        <taxon>Cyclobacteriaceae</taxon>
        <taxon>Cyclobacterium</taxon>
    </lineage>
</organism>
<proteinExistence type="predicted"/>
<dbReference type="PATRIC" id="fig|320787.5.peg.461"/>